<feature type="domain" description="POTRA" evidence="7">
    <location>
        <begin position="76"/>
        <end position="144"/>
    </location>
</feature>
<accession>A0A9D9GZS0</accession>
<protein>
    <submittedName>
        <fullName evidence="8">FtsQ-type POTRA domain-containing protein</fullName>
    </submittedName>
</protein>
<sequence>MDEFDDFQQDEIIDPKRLVNKVRKKRKLRKGRKKQSVFRGFFRFVLTIIFLCGFVYISKMPQWYLPKDAFTKPNGKSVVVINNRIVKTQKIFSILKNVEVPNVPIYMAKTQYIKQEIEKLAPVKEAYVRRYAFPARLQIILKERIPVVTVSPDVKVPPVAAFSEDGVMMGKEFLPLNKEFKTILVLSYGNKGDDYKKWNGQKIKTFEKIVKYIETYSKENVEFIDYRNPQDVYVKIETVNIRLGKLDENVFKRLEKLPSLLPQVKLMDSKIKYLDMSWEKVNYLKLE</sequence>
<comment type="caution">
    <text evidence="8">The sequence shown here is derived from an EMBL/GenBank/DDBJ whole genome shotgun (WGS) entry which is preliminary data.</text>
</comment>
<dbReference type="Pfam" id="PF08478">
    <property type="entry name" value="POTRA_1"/>
    <property type="match status" value="1"/>
</dbReference>
<feature type="transmembrane region" description="Helical" evidence="6">
    <location>
        <begin position="36"/>
        <end position="57"/>
    </location>
</feature>
<evidence type="ECO:0000259" key="7">
    <source>
        <dbReference type="Pfam" id="PF08478"/>
    </source>
</evidence>
<dbReference type="InterPro" id="IPR050487">
    <property type="entry name" value="FtsQ_DivIB"/>
</dbReference>
<dbReference type="Proteomes" id="UP000823632">
    <property type="component" value="Unassembled WGS sequence"/>
</dbReference>
<proteinExistence type="predicted"/>
<evidence type="ECO:0000256" key="3">
    <source>
        <dbReference type="ARBA" id="ARBA00022692"/>
    </source>
</evidence>
<dbReference type="GO" id="GO:0005886">
    <property type="term" value="C:plasma membrane"/>
    <property type="evidence" value="ECO:0007669"/>
    <property type="project" value="TreeGrafter"/>
</dbReference>
<evidence type="ECO:0000256" key="1">
    <source>
        <dbReference type="ARBA" id="ARBA00022475"/>
    </source>
</evidence>
<evidence type="ECO:0000313" key="8">
    <source>
        <dbReference type="EMBL" id="MBO8430834.1"/>
    </source>
</evidence>
<evidence type="ECO:0000256" key="5">
    <source>
        <dbReference type="ARBA" id="ARBA00023306"/>
    </source>
</evidence>
<reference evidence="8" key="1">
    <citation type="submission" date="2020-10" db="EMBL/GenBank/DDBJ databases">
        <authorList>
            <person name="Gilroy R."/>
        </authorList>
    </citation>
    <scope>NUCLEOTIDE SEQUENCE</scope>
    <source>
        <strain evidence="8">10192</strain>
    </source>
</reference>
<evidence type="ECO:0000256" key="2">
    <source>
        <dbReference type="ARBA" id="ARBA00022618"/>
    </source>
</evidence>
<evidence type="ECO:0000313" key="9">
    <source>
        <dbReference type="Proteomes" id="UP000823632"/>
    </source>
</evidence>
<gene>
    <name evidence="8" type="ORF">IAC76_05555</name>
</gene>
<name>A0A9D9GZS0_9BACT</name>
<keyword evidence="4 6" id="KW-1133">Transmembrane helix</keyword>
<keyword evidence="1" id="KW-1003">Cell membrane</keyword>
<keyword evidence="5" id="KW-0131">Cell cycle</keyword>
<keyword evidence="2" id="KW-0132">Cell division</keyword>
<dbReference type="InterPro" id="IPR013685">
    <property type="entry name" value="POTRA_FtsQ_type"/>
</dbReference>
<evidence type="ECO:0000256" key="6">
    <source>
        <dbReference type="SAM" id="Phobius"/>
    </source>
</evidence>
<dbReference type="PANTHER" id="PTHR37820">
    <property type="entry name" value="CELL DIVISION PROTEIN DIVIB"/>
    <property type="match status" value="1"/>
</dbReference>
<reference evidence="8" key="2">
    <citation type="journal article" date="2021" name="PeerJ">
        <title>Extensive microbial diversity within the chicken gut microbiome revealed by metagenomics and culture.</title>
        <authorList>
            <person name="Gilroy R."/>
            <person name="Ravi A."/>
            <person name="Getino M."/>
            <person name="Pursley I."/>
            <person name="Horton D.L."/>
            <person name="Alikhan N.F."/>
            <person name="Baker D."/>
            <person name="Gharbi K."/>
            <person name="Hall N."/>
            <person name="Watson M."/>
            <person name="Adriaenssens E.M."/>
            <person name="Foster-Nyarko E."/>
            <person name="Jarju S."/>
            <person name="Secka A."/>
            <person name="Antonio M."/>
            <person name="Oren A."/>
            <person name="Chaudhuri R.R."/>
            <person name="La Ragione R."/>
            <person name="Hildebrand F."/>
            <person name="Pallen M.J."/>
        </authorList>
    </citation>
    <scope>NUCLEOTIDE SEQUENCE</scope>
    <source>
        <strain evidence="8">10192</strain>
    </source>
</reference>
<dbReference type="EMBL" id="JADIND010000114">
    <property type="protein sequence ID" value="MBO8430834.1"/>
    <property type="molecule type" value="Genomic_DNA"/>
</dbReference>
<dbReference type="GO" id="GO:0051301">
    <property type="term" value="P:cell division"/>
    <property type="evidence" value="ECO:0007669"/>
    <property type="project" value="UniProtKB-KW"/>
</dbReference>
<dbReference type="AlphaFoldDB" id="A0A9D9GZS0"/>
<dbReference type="PANTHER" id="PTHR37820:SF1">
    <property type="entry name" value="CELL DIVISION PROTEIN FTSQ"/>
    <property type="match status" value="1"/>
</dbReference>
<evidence type="ECO:0000256" key="4">
    <source>
        <dbReference type="ARBA" id="ARBA00022989"/>
    </source>
</evidence>
<organism evidence="8 9">
    <name type="scientific">Candidatus Scatousia excrementipullorum</name>
    <dbReference type="NCBI Taxonomy" id="2840936"/>
    <lineage>
        <taxon>Bacteria</taxon>
        <taxon>Candidatus Scatousia</taxon>
    </lineage>
</organism>
<keyword evidence="3 6" id="KW-0812">Transmembrane</keyword>
<keyword evidence="6" id="KW-0472">Membrane</keyword>